<gene>
    <name evidence="5" type="primary">yiaD_2</name>
    <name evidence="5" type="ORF">KPC_2932</name>
</gene>
<dbReference type="Pfam" id="PF00691">
    <property type="entry name" value="OmpA"/>
    <property type="match status" value="1"/>
</dbReference>
<dbReference type="InterPro" id="IPR050330">
    <property type="entry name" value="Bact_OuterMem_StrucFunc"/>
</dbReference>
<dbReference type="CDD" id="cd07185">
    <property type="entry name" value="OmpA_C-like"/>
    <property type="match status" value="1"/>
</dbReference>
<dbReference type="GO" id="GO:0009279">
    <property type="term" value="C:cell outer membrane"/>
    <property type="evidence" value="ECO:0007669"/>
    <property type="project" value="UniProtKB-SubCell"/>
</dbReference>
<dbReference type="Proteomes" id="UP000245974">
    <property type="component" value="Unassembled WGS sequence"/>
</dbReference>
<dbReference type="EMBL" id="OOGT01000169">
    <property type="protein sequence ID" value="SPL71754.1"/>
    <property type="molecule type" value="Genomic_DNA"/>
</dbReference>
<dbReference type="OrthoDB" id="9782229at2"/>
<name>A0A2U3N296_9GAMM</name>
<dbReference type="FunCoup" id="A0A2U3N296">
    <property type="interactions" value="54"/>
</dbReference>
<dbReference type="RefSeq" id="WP_121975172.1">
    <property type="nucleotide sequence ID" value="NZ_OOGT01000169.1"/>
</dbReference>
<keyword evidence="5" id="KW-0449">Lipoprotein</keyword>
<accession>A0A2U3N296</accession>
<proteinExistence type="predicted"/>
<dbReference type="PROSITE" id="PS51257">
    <property type="entry name" value="PROKAR_LIPOPROTEIN"/>
    <property type="match status" value="1"/>
</dbReference>
<dbReference type="InterPro" id="IPR036737">
    <property type="entry name" value="OmpA-like_sf"/>
</dbReference>
<dbReference type="PANTHER" id="PTHR30329:SF17">
    <property type="entry name" value="LIPOPROTEIN YFIB-RELATED"/>
    <property type="match status" value="1"/>
</dbReference>
<sequence length="158" mass="17783">MLIKSLKFMLVGFICIALSACMTSGLSHKQVRFLKKEGFVLTDEGWRLGLPERLLFDFNKSDIHPGHEQEVIQLASQLRKYNLNKIKVIGYTDNIGSPEYNLNLSQQRADSVASIFLKHGFLSQNVTTQGKGSAQPIRPNDSEVNRAENRRVAIIIIP</sequence>
<evidence type="ECO:0000313" key="6">
    <source>
        <dbReference type="Proteomes" id="UP000245974"/>
    </source>
</evidence>
<evidence type="ECO:0000313" key="5">
    <source>
        <dbReference type="EMBL" id="SPL71754.1"/>
    </source>
</evidence>
<evidence type="ECO:0000256" key="2">
    <source>
        <dbReference type="ARBA" id="ARBA00023136"/>
    </source>
</evidence>
<dbReference type="SUPFAM" id="SSF103088">
    <property type="entry name" value="OmpA-like"/>
    <property type="match status" value="1"/>
</dbReference>
<evidence type="ECO:0000259" key="4">
    <source>
        <dbReference type="PROSITE" id="PS51123"/>
    </source>
</evidence>
<keyword evidence="2 3" id="KW-0472">Membrane</keyword>
<dbReference type="InterPro" id="IPR006690">
    <property type="entry name" value="OMPA-like_CS"/>
</dbReference>
<dbReference type="AlphaFoldDB" id="A0A2U3N296"/>
<dbReference type="InterPro" id="IPR006664">
    <property type="entry name" value="OMP_bac"/>
</dbReference>
<evidence type="ECO:0000256" key="3">
    <source>
        <dbReference type="PROSITE-ProRule" id="PRU00473"/>
    </source>
</evidence>
<feature type="domain" description="OmpA-like" evidence="4">
    <location>
        <begin position="44"/>
        <end position="158"/>
    </location>
</feature>
<reference evidence="6" key="1">
    <citation type="submission" date="2018-03" db="EMBL/GenBank/DDBJ databases">
        <authorList>
            <person name="Blom J."/>
        </authorList>
    </citation>
    <scope>NUCLEOTIDE SEQUENCE [LARGE SCALE GENOMIC DNA]</scope>
    <source>
        <strain evidence="6">KPC-SM-21</strain>
    </source>
</reference>
<comment type="subcellular location">
    <subcellularLocation>
        <location evidence="1">Cell outer membrane</location>
    </subcellularLocation>
</comment>
<dbReference type="PROSITE" id="PS51123">
    <property type="entry name" value="OMPA_2"/>
    <property type="match status" value="1"/>
</dbReference>
<dbReference type="InParanoid" id="A0A2U3N296"/>
<dbReference type="Gene3D" id="3.30.1330.60">
    <property type="entry name" value="OmpA-like domain"/>
    <property type="match status" value="1"/>
</dbReference>
<dbReference type="PROSITE" id="PS01068">
    <property type="entry name" value="OMPA_1"/>
    <property type="match status" value="1"/>
</dbReference>
<keyword evidence="6" id="KW-1185">Reference proteome</keyword>
<dbReference type="PANTHER" id="PTHR30329">
    <property type="entry name" value="STATOR ELEMENT OF FLAGELLAR MOTOR COMPLEX"/>
    <property type="match status" value="1"/>
</dbReference>
<dbReference type="PRINTS" id="PR01021">
    <property type="entry name" value="OMPADOMAIN"/>
</dbReference>
<protein>
    <submittedName>
        <fullName evidence="5">Putative lipoprotein YiaD</fullName>
    </submittedName>
</protein>
<organism evidence="5 6">
    <name type="scientific">Acinetobacter stercoris</name>
    <dbReference type="NCBI Taxonomy" id="2126983"/>
    <lineage>
        <taxon>Bacteria</taxon>
        <taxon>Pseudomonadati</taxon>
        <taxon>Pseudomonadota</taxon>
        <taxon>Gammaproteobacteria</taxon>
        <taxon>Moraxellales</taxon>
        <taxon>Moraxellaceae</taxon>
        <taxon>Acinetobacter</taxon>
    </lineage>
</organism>
<evidence type="ECO:0000256" key="1">
    <source>
        <dbReference type="ARBA" id="ARBA00004442"/>
    </source>
</evidence>
<dbReference type="InterPro" id="IPR006665">
    <property type="entry name" value="OmpA-like"/>
</dbReference>